<dbReference type="SUPFAM" id="SSF52047">
    <property type="entry name" value="RNI-like"/>
    <property type="match status" value="1"/>
</dbReference>
<keyword evidence="1" id="KW-0472">Membrane</keyword>
<dbReference type="Proteomes" id="UP001470230">
    <property type="component" value="Unassembled WGS sequence"/>
</dbReference>
<keyword evidence="1" id="KW-0812">Transmembrane</keyword>
<accession>A0ABR2K2C1</accession>
<feature type="transmembrane region" description="Helical" evidence="1">
    <location>
        <begin position="1784"/>
        <end position="1808"/>
    </location>
</feature>
<dbReference type="InterPro" id="IPR053139">
    <property type="entry name" value="Surface_bspA-like"/>
</dbReference>
<dbReference type="PANTHER" id="PTHR45661:SF3">
    <property type="entry name" value="IG-LIKE DOMAIN-CONTAINING PROTEIN"/>
    <property type="match status" value="1"/>
</dbReference>
<keyword evidence="4" id="KW-1185">Reference proteome</keyword>
<proteinExistence type="predicted"/>
<evidence type="ECO:0000256" key="2">
    <source>
        <dbReference type="SAM" id="SignalP"/>
    </source>
</evidence>
<dbReference type="SUPFAM" id="SSF52058">
    <property type="entry name" value="L domain-like"/>
    <property type="match status" value="2"/>
</dbReference>
<evidence type="ECO:0000256" key="1">
    <source>
        <dbReference type="SAM" id="Phobius"/>
    </source>
</evidence>
<feature type="chain" id="PRO_5046226026" description="Surface antigen BspA-like" evidence="2">
    <location>
        <begin position="16"/>
        <end position="1827"/>
    </location>
</feature>
<keyword evidence="2" id="KW-0732">Signal</keyword>
<sequence>MFLPLFFLYSVLTSSEFDRDERVHGTKTNCPNANTVTIDGNDNTAEEYKTDYYYADCDNILTVNIKSTASITLAAYLFSGCTKLKEVKIVGTIPSLSIGEGSFAYCSSLKTFSFDNVMSGSAEGYVTLSQGSFFKCTTSLANSENWELEFPSTLKSFPKSCFEGCTHFVPTFKDTTGYSVSIGPYAFYQCNAITNLNLPDSMSNSFDEYAFADCSSLVLSSKISASRIGPHAFDGSTYTNLVIDCRNIGAYAFKPRGIARSCSINNFVKRNYVTINEYAFSGVTIKSVCDFTGGTIGPHAFEGCAFTQKIEFDQVTIGLRSFAEISPAANSKIKFLSTSVGERAFENIQVLISLNFDRKSSGTLQIGDRAFYGSNVQGSLDIPQAYRTIGNQAFADCSDLKGNLLLDHVSTIKSYAFQGCHFNGAIRIIGALNIYESAFEGMLGTVAQGLVIGEEKTKSTNGDSQNSPDVHSMAELDNINRRAFYGLTITGPLVIHSTVKKIDEYSFAELTLNGKSQVISIHAQIISPYAFANCKSTISNLNIYSNSIGFHAFDGCTLGSLKIAKKINYPEDSEILEQAFYGLKIGSLEISSEYKVNKEAFCRCTFSGNLILNCATIKEYAFADSHSSNPIEVNFGNTEIGDNAFENFATISQLKFDGTGSNKNIGKRAFYGAKITNNNNELKIPSYSSIGDYAFAGITNLQPTKLVIESNDIGESAFEGCSNIQKLELIGSLKSNGIEGNGVAQIGKRAFYNSGLNDDIEIPVSVTDIQESAFQGLQLKKITLYTNSLLETIGRSAFQGTTIKDTLQIPKGVEEISPYAFAGCKNLKTLVIYRDSVLNTIGECAFQGCTGLDCTLDIPSKVTTIGERAFADCTGLKGHLTLNLFADIAPNAFDNCGEVVVFQPLIPSHFPPTTDEETKIKEGAFKGFQFIKEIRIPNQVTEIKPSAFEGCTNLQKLTFENGGSKSEESQIKTIGKRAFYDSGLSGTLSIPKSVKTIDESAFEGCTRLTTLILEHDIESSSLVGASALNTIGDRAFYGTGLTAVSLPIGLEILGASSFESCNSLQKLSFDLIINEQSTDENPIVLTKIGDRAFYGTPIDSFEVPLFVTTIGKSAFEQCTNLKTITYATYEDLSTVLSKISDRAFYGSGLTGPLSLPSTVETIGEYAFANCSKLGELTFEIAKSGSQTSSSLSEIKKGAFANSSISGHLTIPLSITSIGESAFESTTNLDNLTFQKLYNAKGEEKTVPLSTIGNRAFYGSGITGSLTLYFSSVASGSSDPNVGDYAFANCERLAGPIEINKARCGDYVFSNCRNLGETVFNEKYDCSASIILRGGTTLGKYVVEGCTKFKGTVLIENGKIGDSSFEGYTSSPFSLLINPDSKNSFTIGDRAFYGSSIRGPLSLPKSVTKIGKDAFSNCRSISNTLYLAATNIGRRAFAYSAFSGILTIEIEEKEASGSAETGDYKPAVSSGFDETTFYNCSGFTGLSIVKLVTIPDRLFYQMSFFQGTLSIPKEVKSIGRYAFAGCGFSEVSFDPDADGEVEIGEGAFSRLTELTGSIDLPKPSSSSVSTHSDNKIHPYTYYQCENLRSFTMPTGINEIGDYAFYGCRNLEMTLDLTGINTVGVSAFQGCSSLRGSLVIPKTLTEIKENAFAGCTGLSGSLTIRVPGASEGEGGGDSQTKIRAGAFSGCEGFKKGTLTFFIEGDEEKERSVGDQFYYGLNYFLRIENKAFEDCKFSDIYYNGRFEPDCDYDIGIKHTKAIHTSSNYANKSFCSYPLHKDKLSGGAIAGICIAVIVVVAALIVLAIFLIIRMKRNKDQSEAEVEMNADP</sequence>
<feature type="signal peptide" evidence="2">
    <location>
        <begin position="1"/>
        <end position="15"/>
    </location>
</feature>
<evidence type="ECO:0000313" key="3">
    <source>
        <dbReference type="EMBL" id="KAK8885219.1"/>
    </source>
</evidence>
<keyword evidence="1" id="KW-1133">Transmembrane helix</keyword>
<dbReference type="PANTHER" id="PTHR45661">
    <property type="entry name" value="SURFACE ANTIGEN"/>
    <property type="match status" value="1"/>
</dbReference>
<dbReference type="InterPro" id="IPR032675">
    <property type="entry name" value="LRR_dom_sf"/>
</dbReference>
<organism evidence="3 4">
    <name type="scientific">Tritrichomonas musculus</name>
    <dbReference type="NCBI Taxonomy" id="1915356"/>
    <lineage>
        <taxon>Eukaryota</taxon>
        <taxon>Metamonada</taxon>
        <taxon>Parabasalia</taxon>
        <taxon>Tritrichomonadida</taxon>
        <taxon>Tritrichomonadidae</taxon>
        <taxon>Tritrichomonas</taxon>
    </lineage>
</organism>
<dbReference type="EMBL" id="JAPFFF010000007">
    <property type="protein sequence ID" value="KAK8885219.1"/>
    <property type="molecule type" value="Genomic_DNA"/>
</dbReference>
<evidence type="ECO:0000313" key="4">
    <source>
        <dbReference type="Proteomes" id="UP001470230"/>
    </source>
</evidence>
<evidence type="ECO:0008006" key="5">
    <source>
        <dbReference type="Google" id="ProtNLM"/>
    </source>
</evidence>
<comment type="caution">
    <text evidence="3">The sequence shown here is derived from an EMBL/GenBank/DDBJ whole genome shotgun (WGS) entry which is preliminary data.</text>
</comment>
<dbReference type="Pfam" id="PF13306">
    <property type="entry name" value="LRR_5"/>
    <property type="match status" value="11"/>
</dbReference>
<protein>
    <recommendedName>
        <fullName evidence="5">Surface antigen BspA-like</fullName>
    </recommendedName>
</protein>
<dbReference type="Gene3D" id="3.80.10.10">
    <property type="entry name" value="Ribonuclease Inhibitor"/>
    <property type="match status" value="9"/>
</dbReference>
<name>A0ABR2K2C1_9EUKA</name>
<gene>
    <name evidence="3" type="ORF">M9Y10_040664</name>
</gene>
<reference evidence="3 4" key="1">
    <citation type="submission" date="2024-04" db="EMBL/GenBank/DDBJ databases">
        <title>Tritrichomonas musculus Genome.</title>
        <authorList>
            <person name="Alves-Ferreira E."/>
            <person name="Grigg M."/>
            <person name="Lorenzi H."/>
            <person name="Galac M."/>
        </authorList>
    </citation>
    <scope>NUCLEOTIDE SEQUENCE [LARGE SCALE GENOMIC DNA]</scope>
    <source>
        <strain evidence="3 4">EAF2021</strain>
    </source>
</reference>
<dbReference type="InterPro" id="IPR026906">
    <property type="entry name" value="LRR_5"/>
</dbReference>